<protein>
    <recommendedName>
        <fullName evidence="3">BTB domain-containing protein</fullName>
    </recommendedName>
</protein>
<reference evidence="1" key="1">
    <citation type="submission" date="2023-10" db="EMBL/GenBank/DDBJ databases">
        <authorList>
            <person name="Noh H."/>
        </authorList>
    </citation>
    <scope>NUCLEOTIDE SEQUENCE</scope>
    <source>
        <strain evidence="1">DUCC4014</strain>
    </source>
</reference>
<proteinExistence type="predicted"/>
<dbReference type="Proteomes" id="UP000827549">
    <property type="component" value="Chromosome 3"/>
</dbReference>
<organism evidence="1 2">
    <name type="scientific">Vanrija pseudolonga</name>
    <dbReference type="NCBI Taxonomy" id="143232"/>
    <lineage>
        <taxon>Eukaryota</taxon>
        <taxon>Fungi</taxon>
        <taxon>Dikarya</taxon>
        <taxon>Basidiomycota</taxon>
        <taxon>Agaricomycotina</taxon>
        <taxon>Tremellomycetes</taxon>
        <taxon>Trichosporonales</taxon>
        <taxon>Trichosporonaceae</taxon>
        <taxon>Vanrija</taxon>
    </lineage>
</organism>
<dbReference type="GeneID" id="87807143"/>
<accession>A0AAF1BL47</accession>
<gene>
    <name evidence="1" type="ORF">LOC62_03G003902</name>
</gene>
<name>A0AAF1BL47_9TREE</name>
<evidence type="ECO:0000313" key="1">
    <source>
        <dbReference type="EMBL" id="WOO80384.1"/>
    </source>
</evidence>
<evidence type="ECO:0008006" key="3">
    <source>
        <dbReference type="Google" id="ProtNLM"/>
    </source>
</evidence>
<dbReference type="InterPro" id="IPR011333">
    <property type="entry name" value="SKP1/BTB/POZ_sf"/>
</dbReference>
<keyword evidence="2" id="KW-1185">Reference proteome</keyword>
<evidence type="ECO:0000313" key="2">
    <source>
        <dbReference type="Proteomes" id="UP000827549"/>
    </source>
</evidence>
<dbReference type="Gene3D" id="3.30.710.10">
    <property type="entry name" value="Potassium Channel Kv1.1, Chain A"/>
    <property type="match status" value="1"/>
</dbReference>
<sequence length="234" mass="26083">MKTWMKQTDDEDDEITDDKQWTAGDFAIVSSDNVRFHIDRHYLMSASSVFRDMLSVGGPGGDAGQVHLTDRSIETAVVIGSFLRLVTTAELGFFPWETVKLVNLARFLLKFDCSAAVKVLVLLAQEKITARKTSKIYLWVLGAAIDDPDLCVNAMTNDSLTATWTGENEFDTDATRCQVKGNVFNPQALSFTWWSIIPGEYLWALNRAWAMAGNTKELPVKFKELLTAAKACDT</sequence>
<dbReference type="SUPFAM" id="SSF54695">
    <property type="entry name" value="POZ domain"/>
    <property type="match status" value="1"/>
</dbReference>
<dbReference type="RefSeq" id="XP_062626416.1">
    <property type="nucleotide sequence ID" value="XM_062770432.1"/>
</dbReference>
<dbReference type="EMBL" id="CP086716">
    <property type="protein sequence ID" value="WOO80384.1"/>
    <property type="molecule type" value="Genomic_DNA"/>
</dbReference>
<dbReference type="AlphaFoldDB" id="A0AAF1BL47"/>